<dbReference type="PANTHER" id="PTHR47914">
    <property type="entry name" value="ALPHA/BETA-HYDROLASES SUPERFAMILY PROTEIN"/>
    <property type="match status" value="1"/>
</dbReference>
<gene>
    <name evidence="1" type="ORF">GS597_17580</name>
</gene>
<reference evidence="1" key="1">
    <citation type="submission" date="2019-12" db="EMBL/GenBank/DDBJ databases">
        <title>High-Quality draft genome sequences of three cyanobacteria isolated from the limestone walls of the Old Cathedral of Coimbra.</title>
        <authorList>
            <person name="Tiago I."/>
            <person name="Soares F."/>
            <person name="Portugal A."/>
        </authorList>
    </citation>
    <scope>NUCLEOTIDE SEQUENCE [LARGE SCALE GENOMIC DNA]</scope>
    <source>
        <strain evidence="1">C</strain>
    </source>
</reference>
<sequence>MMSRHVYGDAAFITPDLMQAKRHTTQAPGARFASAAFVTGGLDPVQQRTDWLDLVESVTMAKLAIAGQQTPPKSKAEIDMLSAMAGVQSAQTSGSLGMVEECPEQILAVLLPFFKQHLVD</sequence>
<dbReference type="EMBL" id="WVIC01000046">
    <property type="protein sequence ID" value="NCJ08284.1"/>
    <property type="molecule type" value="Genomic_DNA"/>
</dbReference>
<keyword evidence="2" id="KW-1185">Reference proteome</keyword>
<protein>
    <submittedName>
        <fullName evidence="1">Uncharacterized protein</fullName>
    </submittedName>
</protein>
<evidence type="ECO:0000313" key="1">
    <source>
        <dbReference type="EMBL" id="NCJ08284.1"/>
    </source>
</evidence>
<comment type="caution">
    <text evidence="1">The sequence shown here is derived from an EMBL/GenBank/DDBJ whole genome shotgun (WGS) entry which is preliminary data.</text>
</comment>
<organism evidence="1 2">
    <name type="scientific">Petrachloros mirabilis ULC683</name>
    <dbReference type="NCBI Taxonomy" id="2781853"/>
    <lineage>
        <taxon>Bacteria</taxon>
        <taxon>Bacillati</taxon>
        <taxon>Cyanobacteriota</taxon>
        <taxon>Cyanophyceae</taxon>
        <taxon>Synechococcales</taxon>
        <taxon>Petrachlorosaceae</taxon>
        <taxon>Petrachloros</taxon>
        <taxon>Petrachloros mirabilis</taxon>
    </lineage>
</organism>
<dbReference type="Proteomes" id="UP000607397">
    <property type="component" value="Unassembled WGS sequence"/>
</dbReference>
<proteinExistence type="predicted"/>
<dbReference type="AlphaFoldDB" id="A0A8K2A8Q1"/>
<dbReference type="PANTHER" id="PTHR47914:SF1">
    <property type="entry name" value="ALPHA_BETA-HYDROLASES SUPERFAMILY PROTEIN"/>
    <property type="match status" value="1"/>
</dbReference>
<evidence type="ECO:0000313" key="2">
    <source>
        <dbReference type="Proteomes" id="UP000607397"/>
    </source>
</evidence>
<accession>A0A8K2A8Q1</accession>
<dbReference type="RefSeq" id="WP_161826757.1">
    <property type="nucleotide sequence ID" value="NZ_WVIC01000046.1"/>
</dbReference>
<name>A0A8K2A8Q1_9CYAN</name>